<dbReference type="InterPro" id="IPR035684">
    <property type="entry name" value="ArgRS_core"/>
</dbReference>
<dbReference type="PANTHER" id="PTHR11956">
    <property type="entry name" value="ARGINYL-TRNA SYNTHETASE"/>
    <property type="match status" value="1"/>
</dbReference>
<evidence type="ECO:0000256" key="3">
    <source>
        <dbReference type="ARBA" id="ARBA00022598"/>
    </source>
</evidence>
<feature type="domain" description="Arginyl tRNA synthetase N-terminal" evidence="12">
    <location>
        <begin position="5"/>
        <end position="86"/>
    </location>
</feature>
<comment type="subunit">
    <text evidence="9">Monomer.</text>
</comment>
<dbReference type="InterPro" id="IPR036695">
    <property type="entry name" value="Arg-tRNA-synth_N_sf"/>
</dbReference>
<dbReference type="RefSeq" id="WP_380751585.1">
    <property type="nucleotide sequence ID" value="NZ_JBHULT010000008.1"/>
</dbReference>
<dbReference type="Gene3D" id="3.30.1360.70">
    <property type="entry name" value="Arginyl tRNA synthetase N-terminal domain"/>
    <property type="match status" value="1"/>
</dbReference>
<evidence type="ECO:0000256" key="7">
    <source>
        <dbReference type="ARBA" id="ARBA00023146"/>
    </source>
</evidence>
<dbReference type="EMBL" id="JBHULT010000008">
    <property type="protein sequence ID" value="MFD2518104.1"/>
    <property type="molecule type" value="Genomic_DNA"/>
</dbReference>
<evidence type="ECO:0000256" key="2">
    <source>
        <dbReference type="ARBA" id="ARBA00022490"/>
    </source>
</evidence>
<feature type="short sequence motif" description="'HIGH' region" evidence="9">
    <location>
        <begin position="121"/>
        <end position="131"/>
    </location>
</feature>
<dbReference type="InterPro" id="IPR005148">
    <property type="entry name" value="Arg-tRNA-synth_N"/>
</dbReference>
<dbReference type="InterPro" id="IPR009080">
    <property type="entry name" value="tRNAsynth_Ia_anticodon-bd"/>
</dbReference>
<dbReference type="Proteomes" id="UP001597468">
    <property type="component" value="Unassembled WGS sequence"/>
</dbReference>
<dbReference type="Pfam" id="PF03485">
    <property type="entry name" value="Arg_tRNA_synt_N"/>
    <property type="match status" value="1"/>
</dbReference>
<keyword evidence="2 9" id="KW-0963">Cytoplasm</keyword>
<keyword evidence="6 9" id="KW-0648">Protein biosynthesis</keyword>
<evidence type="ECO:0000313" key="14">
    <source>
        <dbReference type="Proteomes" id="UP001597468"/>
    </source>
</evidence>
<organism evidence="13 14">
    <name type="scientific">Salinimicrobium flavum</name>
    <dbReference type="NCBI Taxonomy" id="1737065"/>
    <lineage>
        <taxon>Bacteria</taxon>
        <taxon>Pseudomonadati</taxon>
        <taxon>Bacteroidota</taxon>
        <taxon>Flavobacteriia</taxon>
        <taxon>Flavobacteriales</taxon>
        <taxon>Flavobacteriaceae</taxon>
        <taxon>Salinimicrobium</taxon>
    </lineage>
</organism>
<evidence type="ECO:0000259" key="12">
    <source>
        <dbReference type="SMART" id="SM01016"/>
    </source>
</evidence>
<dbReference type="PRINTS" id="PR01038">
    <property type="entry name" value="TRNASYNTHARG"/>
</dbReference>
<dbReference type="GO" id="GO:0004814">
    <property type="term" value="F:arginine-tRNA ligase activity"/>
    <property type="evidence" value="ECO:0007669"/>
    <property type="project" value="UniProtKB-EC"/>
</dbReference>
<evidence type="ECO:0000256" key="5">
    <source>
        <dbReference type="ARBA" id="ARBA00022840"/>
    </source>
</evidence>
<dbReference type="SUPFAM" id="SSF52374">
    <property type="entry name" value="Nucleotidylyl transferase"/>
    <property type="match status" value="1"/>
</dbReference>
<dbReference type="PROSITE" id="PS00178">
    <property type="entry name" value="AA_TRNA_LIGASE_I"/>
    <property type="match status" value="1"/>
</dbReference>
<keyword evidence="4 9" id="KW-0547">Nucleotide-binding</keyword>
<evidence type="ECO:0000256" key="4">
    <source>
        <dbReference type="ARBA" id="ARBA00022741"/>
    </source>
</evidence>
<dbReference type="InterPro" id="IPR008909">
    <property type="entry name" value="DALR_anticod-bd"/>
</dbReference>
<gene>
    <name evidence="9 13" type="primary">argS</name>
    <name evidence="13" type="ORF">ACFSTG_09390</name>
</gene>
<keyword evidence="3 9" id="KW-0436">Ligase</keyword>
<dbReference type="Pfam" id="PF00750">
    <property type="entry name" value="tRNA-synt_1d"/>
    <property type="match status" value="1"/>
</dbReference>
<dbReference type="EC" id="6.1.1.19" evidence="9"/>
<evidence type="ECO:0000256" key="1">
    <source>
        <dbReference type="ARBA" id="ARBA00005594"/>
    </source>
</evidence>
<dbReference type="SUPFAM" id="SSF47323">
    <property type="entry name" value="Anticodon-binding domain of a subclass of class I aminoacyl-tRNA synthetases"/>
    <property type="match status" value="1"/>
</dbReference>
<dbReference type="Gene3D" id="1.10.730.10">
    <property type="entry name" value="Isoleucyl-tRNA Synthetase, Domain 1"/>
    <property type="match status" value="1"/>
</dbReference>
<name>A0ABW5IZ70_9FLAO</name>
<dbReference type="InterPro" id="IPR001278">
    <property type="entry name" value="Arg-tRNA-ligase"/>
</dbReference>
<dbReference type="SMART" id="SM01016">
    <property type="entry name" value="Arg_tRNA_synt_N"/>
    <property type="match status" value="1"/>
</dbReference>
<dbReference type="HAMAP" id="MF_00123">
    <property type="entry name" value="Arg_tRNA_synth"/>
    <property type="match status" value="1"/>
</dbReference>
<feature type="domain" description="DALR anticodon binding" evidence="11">
    <location>
        <begin position="474"/>
        <end position="589"/>
    </location>
</feature>
<evidence type="ECO:0000256" key="9">
    <source>
        <dbReference type="HAMAP-Rule" id="MF_00123"/>
    </source>
</evidence>
<proteinExistence type="inferred from homology"/>
<dbReference type="InterPro" id="IPR014729">
    <property type="entry name" value="Rossmann-like_a/b/a_fold"/>
</dbReference>
<dbReference type="PANTHER" id="PTHR11956:SF5">
    <property type="entry name" value="ARGININE--TRNA LIGASE, CYTOPLASMIC"/>
    <property type="match status" value="1"/>
</dbReference>
<dbReference type="NCBIfam" id="TIGR00456">
    <property type="entry name" value="argS"/>
    <property type="match status" value="1"/>
</dbReference>
<comment type="similarity">
    <text evidence="1 9 10">Belongs to the class-I aminoacyl-tRNA synthetase family.</text>
</comment>
<dbReference type="SMART" id="SM00836">
    <property type="entry name" value="DALR_1"/>
    <property type="match status" value="1"/>
</dbReference>
<evidence type="ECO:0000313" key="13">
    <source>
        <dbReference type="EMBL" id="MFD2518104.1"/>
    </source>
</evidence>
<dbReference type="Gene3D" id="3.40.50.620">
    <property type="entry name" value="HUPs"/>
    <property type="match status" value="1"/>
</dbReference>
<protein>
    <recommendedName>
        <fullName evidence="9">Arginine--tRNA ligase</fullName>
        <ecNumber evidence="9">6.1.1.19</ecNumber>
    </recommendedName>
    <alternativeName>
        <fullName evidence="9">Arginyl-tRNA synthetase</fullName>
        <shortName evidence="9">ArgRS</shortName>
    </alternativeName>
</protein>
<dbReference type="SUPFAM" id="SSF55190">
    <property type="entry name" value="Arginyl-tRNA synthetase (ArgRS), N-terminal 'additional' domain"/>
    <property type="match status" value="1"/>
</dbReference>
<sequence length="589" mass="67387">MNVQETLSGQVKDAVRNIYEVELENVEFQATRKDFEGDITLVTFPMLRQVKSNPVKLGESIGEYLVQHNPEIEKFNVVQGFLNIVLADSYYLDFFGRIKDNTHFGKQPQGDQSIMVEYSSPNTNKPLHLGHIRNNLLGYSVAEILKAAGYKVFKTQIINDRGIHICKSMLAWQKFGHGETPETSGLKGDKLVGDFYVKFDKAYKEEISYLVAQGKTEDEAKAQAPLLLEAQEMLRKWEAGDEEVVNLWKTMNKWVYDGFEETYRKLGVDFDKNYYESETYLLGKSVVAEGLEKGVFYRKDDGSVWIDLTDEGLDEKIVLRSDGTAVYMTQDIGTAIQRVQDFSINGMVYTVGNEQDYHFKVLFLILKKLGYEWAQHLYHLSYGMVDLPSGKMKSREGTVVDADDLIEEMVATAKEISEELGKLDGYSEEEKKELYRMIGMGALKYYILKVDPRKRILFNPEESVDFQGNTGPFIQYTYARIQSILRKANFDHTEVITDYSLNDKEKQLIKQLQLYPETVQLAAESHSPALIANYAYDLVKEFNSFYQNVTILGTENETEKKFRVQLSQAVSNVIRSSFGLLGISVPERM</sequence>
<evidence type="ECO:0000256" key="8">
    <source>
        <dbReference type="ARBA" id="ARBA00049339"/>
    </source>
</evidence>
<accession>A0ABW5IZ70</accession>
<dbReference type="Pfam" id="PF05746">
    <property type="entry name" value="DALR_1"/>
    <property type="match status" value="1"/>
</dbReference>
<evidence type="ECO:0000256" key="6">
    <source>
        <dbReference type="ARBA" id="ARBA00022917"/>
    </source>
</evidence>
<comment type="caution">
    <text evidence="13">The sequence shown here is derived from an EMBL/GenBank/DDBJ whole genome shotgun (WGS) entry which is preliminary data.</text>
</comment>
<evidence type="ECO:0000259" key="11">
    <source>
        <dbReference type="SMART" id="SM00836"/>
    </source>
</evidence>
<dbReference type="InterPro" id="IPR001412">
    <property type="entry name" value="aa-tRNA-synth_I_CS"/>
</dbReference>
<evidence type="ECO:0000256" key="10">
    <source>
        <dbReference type="RuleBase" id="RU363038"/>
    </source>
</evidence>
<comment type="subcellular location">
    <subcellularLocation>
        <location evidence="9">Cytoplasm</location>
    </subcellularLocation>
</comment>
<reference evidence="14" key="1">
    <citation type="journal article" date="2019" name="Int. J. Syst. Evol. Microbiol.">
        <title>The Global Catalogue of Microorganisms (GCM) 10K type strain sequencing project: providing services to taxonomists for standard genome sequencing and annotation.</title>
        <authorList>
            <consortium name="The Broad Institute Genomics Platform"/>
            <consortium name="The Broad Institute Genome Sequencing Center for Infectious Disease"/>
            <person name="Wu L."/>
            <person name="Ma J."/>
        </authorList>
    </citation>
    <scope>NUCLEOTIDE SEQUENCE [LARGE SCALE GENOMIC DNA]</scope>
    <source>
        <strain evidence="14">KCTC 42585</strain>
    </source>
</reference>
<comment type="catalytic activity">
    <reaction evidence="8 9">
        <text>tRNA(Arg) + L-arginine + ATP = L-arginyl-tRNA(Arg) + AMP + diphosphate</text>
        <dbReference type="Rhea" id="RHEA:20301"/>
        <dbReference type="Rhea" id="RHEA-COMP:9658"/>
        <dbReference type="Rhea" id="RHEA-COMP:9673"/>
        <dbReference type="ChEBI" id="CHEBI:30616"/>
        <dbReference type="ChEBI" id="CHEBI:32682"/>
        <dbReference type="ChEBI" id="CHEBI:33019"/>
        <dbReference type="ChEBI" id="CHEBI:78442"/>
        <dbReference type="ChEBI" id="CHEBI:78513"/>
        <dbReference type="ChEBI" id="CHEBI:456215"/>
        <dbReference type="EC" id="6.1.1.19"/>
    </reaction>
</comment>
<keyword evidence="5 9" id="KW-0067">ATP-binding</keyword>
<keyword evidence="7 9" id="KW-0030">Aminoacyl-tRNA synthetase</keyword>
<keyword evidence="14" id="KW-1185">Reference proteome</keyword>